<dbReference type="PANTHER" id="PTHR23511:SF34">
    <property type="entry name" value="SYNAPTIC VESICLE GLYCOPROTEIN 2"/>
    <property type="match status" value="1"/>
</dbReference>
<keyword evidence="3 7" id="KW-0812">Transmembrane</keyword>
<dbReference type="Proteomes" id="UP001190700">
    <property type="component" value="Unassembled WGS sequence"/>
</dbReference>
<sequence>MIATSSPVASIVKTPLWFQRPLATPRPACGLHSRGGSARRSFSQPSESPERTLLFAKRRIASNSRSMLASERKASNNNPQCSEQSEVLLSDREQPGNSQVGYELDEWIDGARWGRFQVRHFCAMAFNWLIGGAQVLSTVFIDTEKGIGSEWNLQPWELSLVGSVFFAGWFVGSTCTGILGDKFGRRKCFIFSWLMFNTCATLSGLAPAYACYLPIRFAMGFATASTGMISFVHGVEMFGAQYRTMLGFWFNVVFSIGTISLCILAAVLHQQHLPNSAWRQLAFLVAIPGWLAVFTFPTLSESPRWLLSKNRGSEGSTTLEFGQPAEVAVWALALL</sequence>
<accession>A0AAE0FDI7</accession>
<keyword evidence="2" id="KW-0813">Transport</keyword>
<feature type="transmembrane region" description="Helical" evidence="7">
    <location>
        <begin position="160"/>
        <end position="179"/>
    </location>
</feature>
<keyword evidence="4 7" id="KW-1133">Transmembrane helix</keyword>
<dbReference type="EMBL" id="LGRX02020223">
    <property type="protein sequence ID" value="KAK3257695.1"/>
    <property type="molecule type" value="Genomic_DNA"/>
</dbReference>
<feature type="transmembrane region" description="Helical" evidence="7">
    <location>
        <begin position="247"/>
        <end position="268"/>
    </location>
</feature>
<dbReference type="GO" id="GO:0022857">
    <property type="term" value="F:transmembrane transporter activity"/>
    <property type="evidence" value="ECO:0007669"/>
    <property type="project" value="InterPro"/>
</dbReference>
<feature type="region of interest" description="Disordered" evidence="6">
    <location>
        <begin position="28"/>
        <end position="50"/>
    </location>
</feature>
<gene>
    <name evidence="9" type="ORF">CYMTET_33229</name>
</gene>
<feature type="transmembrane region" description="Helical" evidence="7">
    <location>
        <begin position="121"/>
        <end position="140"/>
    </location>
</feature>
<feature type="transmembrane region" description="Helical" evidence="7">
    <location>
        <begin position="215"/>
        <end position="235"/>
    </location>
</feature>
<feature type="compositionally biased region" description="Polar residues" evidence="6">
    <location>
        <begin position="75"/>
        <end position="87"/>
    </location>
</feature>
<keyword evidence="5 7" id="KW-0472">Membrane</keyword>
<dbReference type="Gene3D" id="1.20.1250.20">
    <property type="entry name" value="MFS general substrate transporter like domains"/>
    <property type="match status" value="1"/>
</dbReference>
<evidence type="ECO:0000313" key="9">
    <source>
        <dbReference type="EMBL" id="KAK3257695.1"/>
    </source>
</evidence>
<dbReference type="GO" id="GO:0016020">
    <property type="term" value="C:membrane"/>
    <property type="evidence" value="ECO:0007669"/>
    <property type="project" value="UniProtKB-SubCell"/>
</dbReference>
<feature type="region of interest" description="Disordered" evidence="6">
    <location>
        <begin position="67"/>
        <end position="95"/>
    </location>
</feature>
<reference evidence="9 10" key="1">
    <citation type="journal article" date="2015" name="Genome Biol. Evol.">
        <title>Comparative Genomics of a Bacterivorous Green Alga Reveals Evolutionary Causalities and Consequences of Phago-Mixotrophic Mode of Nutrition.</title>
        <authorList>
            <person name="Burns J.A."/>
            <person name="Paasch A."/>
            <person name="Narechania A."/>
            <person name="Kim E."/>
        </authorList>
    </citation>
    <scope>NUCLEOTIDE SEQUENCE [LARGE SCALE GENOMIC DNA]</scope>
    <source>
        <strain evidence="9 10">PLY_AMNH</strain>
    </source>
</reference>
<proteinExistence type="predicted"/>
<dbReference type="InterPro" id="IPR005828">
    <property type="entry name" value="MFS_sugar_transport-like"/>
</dbReference>
<evidence type="ECO:0000259" key="8">
    <source>
        <dbReference type="PROSITE" id="PS50850"/>
    </source>
</evidence>
<dbReference type="InterPro" id="IPR020846">
    <property type="entry name" value="MFS_dom"/>
</dbReference>
<evidence type="ECO:0000256" key="3">
    <source>
        <dbReference type="ARBA" id="ARBA00022692"/>
    </source>
</evidence>
<feature type="transmembrane region" description="Helical" evidence="7">
    <location>
        <begin position="280"/>
        <end position="299"/>
    </location>
</feature>
<dbReference type="SUPFAM" id="SSF103473">
    <property type="entry name" value="MFS general substrate transporter"/>
    <property type="match status" value="1"/>
</dbReference>
<evidence type="ECO:0000256" key="5">
    <source>
        <dbReference type="ARBA" id="ARBA00023136"/>
    </source>
</evidence>
<evidence type="ECO:0000256" key="1">
    <source>
        <dbReference type="ARBA" id="ARBA00004141"/>
    </source>
</evidence>
<dbReference type="InterPro" id="IPR036259">
    <property type="entry name" value="MFS_trans_sf"/>
</dbReference>
<organism evidence="9 10">
    <name type="scientific">Cymbomonas tetramitiformis</name>
    <dbReference type="NCBI Taxonomy" id="36881"/>
    <lineage>
        <taxon>Eukaryota</taxon>
        <taxon>Viridiplantae</taxon>
        <taxon>Chlorophyta</taxon>
        <taxon>Pyramimonadophyceae</taxon>
        <taxon>Pyramimonadales</taxon>
        <taxon>Pyramimonadaceae</taxon>
        <taxon>Cymbomonas</taxon>
    </lineage>
</organism>
<dbReference type="Pfam" id="PF00083">
    <property type="entry name" value="Sugar_tr"/>
    <property type="match status" value="1"/>
</dbReference>
<evidence type="ECO:0000256" key="7">
    <source>
        <dbReference type="SAM" id="Phobius"/>
    </source>
</evidence>
<evidence type="ECO:0000256" key="6">
    <source>
        <dbReference type="SAM" id="MobiDB-lite"/>
    </source>
</evidence>
<evidence type="ECO:0000256" key="2">
    <source>
        <dbReference type="ARBA" id="ARBA00022448"/>
    </source>
</evidence>
<name>A0AAE0FDI7_9CHLO</name>
<keyword evidence="10" id="KW-1185">Reference proteome</keyword>
<evidence type="ECO:0000256" key="4">
    <source>
        <dbReference type="ARBA" id="ARBA00022989"/>
    </source>
</evidence>
<comment type="caution">
    <text evidence="9">The sequence shown here is derived from an EMBL/GenBank/DDBJ whole genome shotgun (WGS) entry which is preliminary data.</text>
</comment>
<feature type="domain" description="Major facilitator superfamily (MFS) profile" evidence="8">
    <location>
        <begin position="120"/>
        <end position="335"/>
    </location>
</feature>
<dbReference type="PROSITE" id="PS50850">
    <property type="entry name" value="MFS"/>
    <property type="match status" value="1"/>
</dbReference>
<dbReference type="PANTHER" id="PTHR23511">
    <property type="entry name" value="SYNAPTIC VESICLE GLYCOPROTEIN 2"/>
    <property type="match status" value="1"/>
</dbReference>
<feature type="transmembrane region" description="Helical" evidence="7">
    <location>
        <begin position="191"/>
        <end position="209"/>
    </location>
</feature>
<dbReference type="AlphaFoldDB" id="A0AAE0FDI7"/>
<protein>
    <recommendedName>
        <fullName evidence="8">Major facilitator superfamily (MFS) profile domain-containing protein</fullName>
    </recommendedName>
</protein>
<comment type="subcellular location">
    <subcellularLocation>
        <location evidence="1">Membrane</location>
        <topology evidence="1">Multi-pass membrane protein</topology>
    </subcellularLocation>
</comment>
<evidence type="ECO:0000313" key="10">
    <source>
        <dbReference type="Proteomes" id="UP001190700"/>
    </source>
</evidence>